<keyword evidence="11" id="KW-1185">Reference proteome</keyword>
<feature type="transmembrane region" description="Helical" evidence="9">
    <location>
        <begin position="261"/>
        <end position="281"/>
    </location>
</feature>
<dbReference type="Gene3D" id="1.10.357.140">
    <property type="entry name" value="UbiA prenyltransferase"/>
    <property type="match status" value="1"/>
</dbReference>
<keyword evidence="5 10" id="KW-0808">Transferase</keyword>
<keyword evidence="6 9" id="KW-0812">Transmembrane</keyword>
<comment type="caution">
    <text evidence="10">The sequence shown here is derived from an EMBL/GenBank/DDBJ whole genome shotgun (WGS) entry which is preliminary data.</text>
</comment>
<accession>A0A318JGZ6</accession>
<evidence type="ECO:0000256" key="6">
    <source>
        <dbReference type="ARBA" id="ARBA00022692"/>
    </source>
</evidence>
<feature type="transmembrane region" description="Helical" evidence="9">
    <location>
        <begin position="114"/>
        <end position="132"/>
    </location>
</feature>
<dbReference type="PIRSF" id="PIRSF005355">
    <property type="entry name" value="UBIAD1"/>
    <property type="match status" value="1"/>
</dbReference>
<dbReference type="PANTHER" id="PTHR13929:SF0">
    <property type="entry name" value="UBIA PRENYLTRANSFERASE DOMAIN-CONTAINING PROTEIN 1"/>
    <property type="match status" value="1"/>
</dbReference>
<comment type="subcellular location">
    <subcellularLocation>
        <location evidence="1">Membrane</location>
        <topology evidence="1">Multi-pass membrane protein</topology>
    </subcellularLocation>
</comment>
<dbReference type="PANTHER" id="PTHR13929">
    <property type="entry name" value="1,4-DIHYDROXY-2-NAPHTHOATE OCTAPRENYLTRANSFERASE"/>
    <property type="match status" value="1"/>
</dbReference>
<dbReference type="AlphaFoldDB" id="A0A318JGZ6"/>
<keyword evidence="3" id="KW-0474">Menaquinone biosynthesis</keyword>
<gene>
    <name evidence="10" type="ORF">DFR38_10323</name>
</gene>
<comment type="pathway">
    <text evidence="2">Quinol/quinone metabolism; menaquinone biosynthesis.</text>
</comment>
<dbReference type="Pfam" id="PF01040">
    <property type="entry name" value="UbiA"/>
    <property type="match status" value="1"/>
</dbReference>
<sequence length="315" mass="33499">MSQSPVSVEPSAAVLAQHPARWWLATRPAFLSITLAGVVLGVAGSGWPALRQNGLLALLGLLLALLTHAAVNVINDVADHHNGTDAANTARLFPFTGGSRFIQNGVLSAGQMQGLAYGLFALVVLGGLYLVSLRGWPLLLIGLAGVVLGWGYSAPPLRLNSRGLGELSVLLCFLLLPQGMVVLLAGQGQLPVLWASLPFAILTSLLLYINQFPDRTADQLAGKWHWVARLPLQRARAVYGVLAWLAYALLGWLVWRALLPPSALLGLLSLPLSGFAALQLWRRAAEPARLRPAIIATIMAANLFPLLLALALLLG</sequence>
<dbReference type="InterPro" id="IPR044878">
    <property type="entry name" value="UbiA_sf"/>
</dbReference>
<feature type="transmembrane region" description="Helical" evidence="9">
    <location>
        <begin position="29"/>
        <end position="49"/>
    </location>
</feature>
<feature type="transmembrane region" description="Helical" evidence="9">
    <location>
        <begin position="293"/>
        <end position="314"/>
    </location>
</feature>
<dbReference type="InterPro" id="IPR026046">
    <property type="entry name" value="UBIAD1"/>
</dbReference>
<evidence type="ECO:0000256" key="4">
    <source>
        <dbReference type="ARBA" id="ARBA00022475"/>
    </source>
</evidence>
<dbReference type="RefSeq" id="WP_110313027.1">
    <property type="nucleotide sequence ID" value="NZ_QJKC01000003.1"/>
</dbReference>
<evidence type="ECO:0000313" key="11">
    <source>
        <dbReference type="Proteomes" id="UP000248395"/>
    </source>
</evidence>
<keyword evidence="7 9" id="KW-1133">Transmembrane helix</keyword>
<dbReference type="GO" id="GO:0042371">
    <property type="term" value="P:vitamin K biosynthetic process"/>
    <property type="evidence" value="ECO:0007669"/>
    <property type="project" value="TreeGrafter"/>
</dbReference>
<protein>
    <submittedName>
        <fullName evidence="10">1,4-dihydroxy-2-naphthoate octaprenyltransferase</fullName>
    </submittedName>
</protein>
<dbReference type="CDD" id="cd13962">
    <property type="entry name" value="PT_UbiA_UBIAD1"/>
    <property type="match status" value="1"/>
</dbReference>
<proteinExistence type="predicted"/>
<feature type="transmembrane region" description="Helical" evidence="9">
    <location>
        <begin position="55"/>
        <end position="74"/>
    </location>
</feature>
<dbReference type="EMBL" id="QJKC01000003">
    <property type="protein sequence ID" value="PXX49849.1"/>
    <property type="molecule type" value="Genomic_DNA"/>
</dbReference>
<evidence type="ECO:0000256" key="8">
    <source>
        <dbReference type="ARBA" id="ARBA00023136"/>
    </source>
</evidence>
<keyword evidence="4" id="KW-1003">Cell membrane</keyword>
<dbReference type="Proteomes" id="UP000248395">
    <property type="component" value="Unassembled WGS sequence"/>
</dbReference>
<dbReference type="GO" id="GO:0016020">
    <property type="term" value="C:membrane"/>
    <property type="evidence" value="ECO:0007669"/>
    <property type="project" value="UniProtKB-SubCell"/>
</dbReference>
<dbReference type="InterPro" id="IPR000537">
    <property type="entry name" value="UbiA_prenyltransferase"/>
</dbReference>
<dbReference type="OrthoDB" id="9767568at2"/>
<evidence type="ECO:0000256" key="9">
    <source>
        <dbReference type="SAM" id="Phobius"/>
    </source>
</evidence>
<dbReference type="UniPathway" id="UPA00079"/>
<reference evidence="10 11" key="1">
    <citation type="submission" date="2018-05" db="EMBL/GenBank/DDBJ databases">
        <title>Genomic Encyclopedia of Type Strains, Phase IV (KMG-IV): sequencing the most valuable type-strain genomes for metagenomic binning, comparative biology and taxonomic classification.</title>
        <authorList>
            <person name="Goeker M."/>
        </authorList>
    </citation>
    <scope>NUCLEOTIDE SEQUENCE [LARGE SCALE GENOMIC DNA]</scope>
    <source>
        <strain evidence="10 11">DSM 25134</strain>
    </source>
</reference>
<keyword evidence="8 9" id="KW-0472">Membrane</keyword>
<feature type="transmembrane region" description="Helical" evidence="9">
    <location>
        <begin position="167"/>
        <end position="186"/>
    </location>
</feature>
<evidence type="ECO:0000256" key="3">
    <source>
        <dbReference type="ARBA" id="ARBA00022428"/>
    </source>
</evidence>
<evidence type="ECO:0000256" key="2">
    <source>
        <dbReference type="ARBA" id="ARBA00004863"/>
    </source>
</evidence>
<organism evidence="10 11">
    <name type="scientific">Aquitalea magnusonii</name>
    <dbReference type="NCBI Taxonomy" id="332411"/>
    <lineage>
        <taxon>Bacteria</taxon>
        <taxon>Pseudomonadati</taxon>
        <taxon>Pseudomonadota</taxon>
        <taxon>Betaproteobacteria</taxon>
        <taxon>Neisseriales</taxon>
        <taxon>Chromobacteriaceae</taxon>
        <taxon>Aquitalea</taxon>
    </lineage>
</organism>
<name>A0A318JGZ6_9NEIS</name>
<feature type="transmembrane region" description="Helical" evidence="9">
    <location>
        <begin position="138"/>
        <end position="155"/>
    </location>
</feature>
<evidence type="ECO:0000256" key="5">
    <source>
        <dbReference type="ARBA" id="ARBA00022679"/>
    </source>
</evidence>
<evidence type="ECO:0000256" key="7">
    <source>
        <dbReference type="ARBA" id="ARBA00022989"/>
    </source>
</evidence>
<evidence type="ECO:0000313" key="10">
    <source>
        <dbReference type="EMBL" id="PXX49849.1"/>
    </source>
</evidence>
<dbReference type="GO" id="GO:0009234">
    <property type="term" value="P:menaquinone biosynthetic process"/>
    <property type="evidence" value="ECO:0007669"/>
    <property type="project" value="UniProtKB-UniPathway"/>
</dbReference>
<feature type="transmembrane region" description="Helical" evidence="9">
    <location>
        <begin position="192"/>
        <end position="209"/>
    </location>
</feature>
<dbReference type="GO" id="GO:0004659">
    <property type="term" value="F:prenyltransferase activity"/>
    <property type="evidence" value="ECO:0007669"/>
    <property type="project" value="InterPro"/>
</dbReference>
<feature type="transmembrane region" description="Helical" evidence="9">
    <location>
        <begin position="237"/>
        <end position="255"/>
    </location>
</feature>
<evidence type="ECO:0000256" key="1">
    <source>
        <dbReference type="ARBA" id="ARBA00004141"/>
    </source>
</evidence>